<keyword evidence="4" id="KW-1185">Reference proteome</keyword>
<reference evidence="3 4" key="1">
    <citation type="journal article" date="2017" name="PLoS Biol.">
        <title>The sea cucumber genome provides insights into morphological evolution and visceral regeneration.</title>
        <authorList>
            <person name="Zhang X."/>
            <person name="Sun L."/>
            <person name="Yuan J."/>
            <person name="Sun Y."/>
            <person name="Gao Y."/>
            <person name="Zhang L."/>
            <person name="Li S."/>
            <person name="Dai H."/>
            <person name="Hamel J.F."/>
            <person name="Liu C."/>
            <person name="Yu Y."/>
            <person name="Liu S."/>
            <person name="Lin W."/>
            <person name="Guo K."/>
            <person name="Jin S."/>
            <person name="Xu P."/>
            <person name="Storey K.B."/>
            <person name="Huan P."/>
            <person name="Zhang T."/>
            <person name="Zhou Y."/>
            <person name="Zhang J."/>
            <person name="Lin C."/>
            <person name="Li X."/>
            <person name="Xing L."/>
            <person name="Huo D."/>
            <person name="Sun M."/>
            <person name="Wang L."/>
            <person name="Mercier A."/>
            <person name="Li F."/>
            <person name="Yang H."/>
            <person name="Xiang J."/>
        </authorList>
    </citation>
    <scope>NUCLEOTIDE SEQUENCE [LARGE SCALE GENOMIC DNA]</scope>
    <source>
        <strain evidence="3">Shaxun</strain>
        <tissue evidence="3">Muscle</tissue>
    </source>
</reference>
<evidence type="ECO:0000313" key="4">
    <source>
        <dbReference type="Proteomes" id="UP000230750"/>
    </source>
</evidence>
<protein>
    <submittedName>
        <fullName evidence="3">Uncharacterized protein</fullName>
    </submittedName>
</protein>
<organism evidence="3 4">
    <name type="scientific">Stichopus japonicus</name>
    <name type="common">Sea cucumber</name>
    <dbReference type="NCBI Taxonomy" id="307972"/>
    <lineage>
        <taxon>Eukaryota</taxon>
        <taxon>Metazoa</taxon>
        <taxon>Echinodermata</taxon>
        <taxon>Eleutherozoa</taxon>
        <taxon>Echinozoa</taxon>
        <taxon>Holothuroidea</taxon>
        <taxon>Aspidochirotacea</taxon>
        <taxon>Aspidochirotida</taxon>
        <taxon>Stichopodidae</taxon>
        <taxon>Apostichopus</taxon>
    </lineage>
</organism>
<evidence type="ECO:0000256" key="2">
    <source>
        <dbReference type="SAM" id="MobiDB-lite"/>
    </source>
</evidence>
<feature type="coiled-coil region" evidence="1">
    <location>
        <begin position="170"/>
        <end position="204"/>
    </location>
</feature>
<dbReference type="AlphaFoldDB" id="A0A2G8KPH0"/>
<keyword evidence="1" id="KW-0175">Coiled coil</keyword>
<comment type="caution">
    <text evidence="3">The sequence shown here is derived from an EMBL/GenBank/DDBJ whole genome shotgun (WGS) entry which is preliminary data.</text>
</comment>
<dbReference type="Proteomes" id="UP000230750">
    <property type="component" value="Unassembled WGS sequence"/>
</dbReference>
<evidence type="ECO:0000313" key="3">
    <source>
        <dbReference type="EMBL" id="PIK49906.1"/>
    </source>
</evidence>
<name>A0A2G8KPH0_STIJA</name>
<dbReference type="EMBL" id="MRZV01000442">
    <property type="protein sequence ID" value="PIK49906.1"/>
    <property type="molecule type" value="Genomic_DNA"/>
</dbReference>
<gene>
    <name evidence="3" type="ORF">BSL78_13228</name>
</gene>
<feature type="non-terminal residue" evidence="3">
    <location>
        <position position="313"/>
    </location>
</feature>
<feature type="compositionally biased region" description="Basic and acidic residues" evidence="2">
    <location>
        <begin position="75"/>
        <end position="97"/>
    </location>
</feature>
<accession>A0A2G8KPH0</accession>
<evidence type="ECO:0000256" key="1">
    <source>
        <dbReference type="SAM" id="Coils"/>
    </source>
</evidence>
<proteinExistence type="predicted"/>
<feature type="non-terminal residue" evidence="3">
    <location>
        <position position="1"/>
    </location>
</feature>
<feature type="region of interest" description="Disordered" evidence="2">
    <location>
        <begin position="74"/>
        <end position="97"/>
    </location>
</feature>
<sequence>GKLQRTFLCLSKLLPSRRRIHQDHPSKRLLARKRRLVPMFKDLLGPQGLHQQPQILRIKLPTTWKQTQATLHNTEATKENENDIRKKKDRFQNSDRGGRTWRQTLRYEPMAPDCAGEATLALLDVVENIASAGTPPKVPEEWLNCTPPLACSAICEAKFQRLEDKFDVRMGQMELLLHQQEEQLQKQEREINSLREQLSERETSFQPPIHQPAEVYSTPSVSEAIGGALEALNNQDRSITQLLSSPSDVGVSPNFQFEKMLIECDQDRSIMARKLMAHFFSVDEMVNGNTSGKGSKQQLDVSRLSEIRRLIFS</sequence>